<feature type="compositionally biased region" description="Acidic residues" evidence="1">
    <location>
        <begin position="137"/>
        <end position="148"/>
    </location>
</feature>
<proteinExistence type="predicted"/>
<accession>A0A426Z8X6</accession>
<feature type="compositionally biased region" description="Basic and acidic residues" evidence="1">
    <location>
        <begin position="125"/>
        <end position="136"/>
    </location>
</feature>
<feature type="region of interest" description="Disordered" evidence="1">
    <location>
        <begin position="119"/>
        <end position="157"/>
    </location>
</feature>
<dbReference type="PANTHER" id="PTHR38710:SF1">
    <property type="entry name" value="WITH PUTATIVE URIDYL PYROPHOSPHORYLASE-RELATED"/>
    <property type="match status" value="1"/>
</dbReference>
<gene>
    <name evidence="2" type="ORF">B296_00033680</name>
</gene>
<dbReference type="EMBL" id="AMZH03007801">
    <property type="protein sequence ID" value="RRT60406.1"/>
    <property type="molecule type" value="Genomic_DNA"/>
</dbReference>
<dbReference type="InterPro" id="IPR053034">
    <property type="entry name" value="Glucuronokinase-like"/>
</dbReference>
<reference evidence="2 3" key="1">
    <citation type="journal article" date="2014" name="Agronomy (Basel)">
        <title>A Draft Genome Sequence for Ensete ventricosum, the Drought-Tolerant Tree Against Hunger.</title>
        <authorList>
            <person name="Harrison J."/>
            <person name="Moore K.A."/>
            <person name="Paszkiewicz K."/>
            <person name="Jones T."/>
            <person name="Grant M."/>
            <person name="Ambacheew D."/>
            <person name="Muzemil S."/>
            <person name="Studholme D.J."/>
        </authorList>
    </citation>
    <scope>NUCLEOTIDE SEQUENCE [LARGE SCALE GENOMIC DNA]</scope>
</reference>
<evidence type="ECO:0000256" key="1">
    <source>
        <dbReference type="SAM" id="MobiDB-lite"/>
    </source>
</evidence>
<dbReference type="PANTHER" id="PTHR38710">
    <property type="entry name" value="WITH PUTATIVE URIDYL PYROPHOSPHORYLASE-RELATED"/>
    <property type="match status" value="1"/>
</dbReference>
<evidence type="ECO:0000313" key="3">
    <source>
        <dbReference type="Proteomes" id="UP000287651"/>
    </source>
</evidence>
<sequence>MAAQGFDTIIEHKAYARIGLLGNPSDVYFGRTISLSIGNFCATVRLEPSADLVIRPHPTHDLVSFSSIHHLVRFLFIISCLTSATLTYKDCRFGDLLDRYVPVYQHMIRRYIPVFRSGRKRGRKGRGDGGKRKKEEEEVVEDKEEEAVDKERKRRRGTLKHTWDVGASLGSRRNVVAMVLAAVKQS</sequence>
<evidence type="ECO:0000313" key="2">
    <source>
        <dbReference type="EMBL" id="RRT60406.1"/>
    </source>
</evidence>
<comment type="caution">
    <text evidence="2">The sequence shown here is derived from an EMBL/GenBank/DDBJ whole genome shotgun (WGS) entry which is preliminary data.</text>
</comment>
<organism evidence="2 3">
    <name type="scientific">Ensete ventricosum</name>
    <name type="common">Abyssinian banana</name>
    <name type="synonym">Musa ensete</name>
    <dbReference type="NCBI Taxonomy" id="4639"/>
    <lineage>
        <taxon>Eukaryota</taxon>
        <taxon>Viridiplantae</taxon>
        <taxon>Streptophyta</taxon>
        <taxon>Embryophyta</taxon>
        <taxon>Tracheophyta</taxon>
        <taxon>Spermatophyta</taxon>
        <taxon>Magnoliopsida</taxon>
        <taxon>Liliopsida</taxon>
        <taxon>Zingiberales</taxon>
        <taxon>Musaceae</taxon>
        <taxon>Ensete</taxon>
    </lineage>
</organism>
<protein>
    <submittedName>
        <fullName evidence="2">Uncharacterized protein</fullName>
    </submittedName>
</protein>
<dbReference type="SUPFAM" id="SSF54211">
    <property type="entry name" value="Ribosomal protein S5 domain 2-like"/>
    <property type="match status" value="1"/>
</dbReference>
<dbReference type="Proteomes" id="UP000287651">
    <property type="component" value="Unassembled WGS sequence"/>
</dbReference>
<dbReference type="AlphaFoldDB" id="A0A426Z8X6"/>
<dbReference type="InterPro" id="IPR020568">
    <property type="entry name" value="Ribosomal_Su5_D2-typ_SF"/>
</dbReference>
<name>A0A426Z8X6_ENSVE</name>